<sequence length="149" mass="16931">MATKPYYLQNDGKVSRTPPSYLGVLAKECWRKIVPFLEATGRVERVDTSLVEQYCTQYEIYRVAYEDIKENGIQTPMYKTLQDQMGEIIGKEFAGFRKNPAVMTMKDASNQLNTIGAQLGLSPKSRQELMTIAAKTDKSATDELKNFFK</sequence>
<dbReference type="Proteomes" id="UP000182089">
    <property type="component" value="Unassembled WGS sequence"/>
</dbReference>
<evidence type="ECO:0000313" key="2">
    <source>
        <dbReference type="Proteomes" id="UP000182089"/>
    </source>
</evidence>
<name>A0ABY1A9D9_9LACO</name>
<proteinExistence type="predicted"/>
<reference evidence="1 2" key="1">
    <citation type="submission" date="2016-10" db="EMBL/GenBank/DDBJ databases">
        <authorList>
            <person name="Varghese N."/>
            <person name="Submissions S."/>
        </authorList>
    </citation>
    <scope>NUCLEOTIDE SEQUENCE [LARGE SCALE GENOMIC DNA]</scope>
    <source>
        <strain evidence="1 2">WC1T17</strain>
    </source>
</reference>
<dbReference type="Pfam" id="PF05119">
    <property type="entry name" value="Terminase_4"/>
    <property type="match status" value="1"/>
</dbReference>
<accession>A0ABY1A9D9</accession>
<dbReference type="NCBIfam" id="TIGR01558">
    <property type="entry name" value="sm_term_P27"/>
    <property type="match status" value="1"/>
</dbReference>
<evidence type="ECO:0000313" key="1">
    <source>
        <dbReference type="EMBL" id="SEM38484.1"/>
    </source>
</evidence>
<organism evidence="1 2">
    <name type="scientific">Ligilactobacillus ruminis</name>
    <dbReference type="NCBI Taxonomy" id="1623"/>
    <lineage>
        <taxon>Bacteria</taxon>
        <taxon>Bacillati</taxon>
        <taxon>Bacillota</taxon>
        <taxon>Bacilli</taxon>
        <taxon>Lactobacillales</taxon>
        <taxon>Lactobacillaceae</taxon>
        <taxon>Ligilactobacillus</taxon>
    </lineage>
</organism>
<dbReference type="InterPro" id="IPR006448">
    <property type="entry name" value="Phage_term_ssu_P27"/>
</dbReference>
<dbReference type="EMBL" id="FOCC01000002">
    <property type="protein sequence ID" value="SEM38484.1"/>
    <property type="molecule type" value="Genomic_DNA"/>
</dbReference>
<comment type="caution">
    <text evidence="1">The sequence shown here is derived from an EMBL/GenBank/DDBJ whole genome shotgun (WGS) entry which is preliminary data.</text>
</comment>
<gene>
    <name evidence="1" type="ORF">SAMN05216431_10214</name>
</gene>
<protein>
    <submittedName>
        <fullName evidence="1">Phage terminase, small subunit, putative, P27 family</fullName>
    </submittedName>
</protein>